<accession>A0A7N2R0R3</accession>
<dbReference type="Proteomes" id="UP000594261">
    <property type="component" value="Chromosome 3"/>
</dbReference>
<evidence type="ECO:0000313" key="13">
    <source>
        <dbReference type="Proteomes" id="UP000594261"/>
    </source>
</evidence>
<dbReference type="GO" id="GO:0006952">
    <property type="term" value="P:defense response"/>
    <property type="evidence" value="ECO:0007669"/>
    <property type="project" value="InterPro"/>
</dbReference>
<dbReference type="GO" id="GO:0043531">
    <property type="term" value="F:ADP binding"/>
    <property type="evidence" value="ECO:0007669"/>
    <property type="project" value="InterPro"/>
</dbReference>
<dbReference type="Pfam" id="PF23282">
    <property type="entry name" value="WHD_ROQ1"/>
    <property type="match status" value="1"/>
</dbReference>
<feature type="region of interest" description="Disordered" evidence="7">
    <location>
        <begin position="1086"/>
        <end position="1166"/>
    </location>
</feature>
<keyword evidence="4" id="KW-0611">Plant defense</keyword>
<dbReference type="InterPro" id="IPR032675">
    <property type="entry name" value="LRR_dom_sf"/>
</dbReference>
<feature type="domain" description="Disease resistance protein RPS4B/Roq1-like leucine-rich repeats" evidence="11">
    <location>
        <begin position="540"/>
        <end position="625"/>
    </location>
</feature>
<evidence type="ECO:0000259" key="8">
    <source>
        <dbReference type="Pfam" id="PF00931"/>
    </source>
</evidence>
<dbReference type="SUPFAM" id="SSF52058">
    <property type="entry name" value="L domain-like"/>
    <property type="match status" value="2"/>
</dbReference>
<dbReference type="Gramene" id="QL03p008768:mrna">
    <property type="protein sequence ID" value="QL03p008768:mrna"/>
    <property type="gene ID" value="QL03p008768"/>
</dbReference>
<dbReference type="SUPFAM" id="SSF52540">
    <property type="entry name" value="P-loop containing nucleoside triphosphate hydrolases"/>
    <property type="match status" value="1"/>
</dbReference>
<keyword evidence="13" id="KW-1185">Reference proteome</keyword>
<evidence type="ECO:0000256" key="2">
    <source>
        <dbReference type="ARBA" id="ARBA00022614"/>
    </source>
</evidence>
<dbReference type="SUPFAM" id="SSF46785">
    <property type="entry name" value="Winged helix' DNA-binding domain"/>
    <property type="match status" value="1"/>
</dbReference>
<evidence type="ECO:0000259" key="11">
    <source>
        <dbReference type="Pfam" id="PF23286"/>
    </source>
</evidence>
<dbReference type="PANTHER" id="PTHR11017">
    <property type="entry name" value="LEUCINE-RICH REPEAT-CONTAINING PROTEIN"/>
    <property type="match status" value="1"/>
</dbReference>
<feature type="domain" description="NB-ARC" evidence="8">
    <location>
        <begin position="1"/>
        <end position="149"/>
    </location>
</feature>
<reference evidence="12" key="2">
    <citation type="submission" date="2021-01" db="UniProtKB">
        <authorList>
            <consortium name="EnsemblPlants"/>
        </authorList>
    </citation>
    <scope>IDENTIFICATION</scope>
</reference>
<dbReference type="EC" id="3.2.2.6" evidence="1"/>
<keyword evidence="5" id="KW-0520">NAD</keyword>
<sequence>MGGMGKTTLARVLHQRIHYHFDASTFIGNVREESCKNGLISFQKLLLDDILIESDIRIQDIRWGMNMIKDRLHKKKVLIILDDVDQPEQLEALAGKRDWFGLGSRIIITTRDQRLLVTHDMTEAEIYEVNKLDNVEALKLFSREVFKKDYPPEDFKELSTNAIHYAGGLPLALKVLGASLMKRELVVWKHILAKLKEYPPKKLMNAFAITYNGLDSKEKNLFLDIACFFKGENKGWVASILQISIEIDSLKEKSLINISRFRTLWMHDTLQDFGREIVRRESLYELDQQSRLWLSNDIFHVLKHNIGAQKVKGIFLSSSFLGEKEQLKAEVFSKMINLTLLQINHVHLPQGLDYLSNELCFMNWEKYPLESLPESFHPNKLIELIMRASSLKQLWNGIKSSKMLKHIDLSYSKDLIMIPDVTEAPNLQKLILKSCTSLSKIHTSLGYLRKLISLNLNGCVCLESLPCKISSKSLVINLYGCLKLKNFPEIVGNMSHLPRLVLAGTIEGLPISIKLLTDLTLLNLKDCKSLLSLPDTICCLTSLKTLTLSGCYRLNKLPTNLGNLKCLKKLGVIGIAIRELPSSVEHLTGLTSLNLSNCKDLLSLPDTICSMTNLKALSLSGCSILDRLPKNLGNLTGLKELDVNKTAIRELPSSLRHLSNLTSLNLIDCKELLSIPNAICIMKNIKTLTLSGCPKLEDLPENIGNLIDLKKLEIIGTAVRKPPSSIFLIKNLVLCSHGCEGTLSMQIRNPVRLELPSLSCLRSLVELELRDCNLRAIPNDIDSFHLLKKLNLSENNFVCLPESIVRLSKLKDIYIENCTSLRCLPQFPLSTLSIWANGCASLETLPNQLKQESIFEPNVYLLNCFKLADNQGFSDKFLTLLSCYFQELCYNDFSGSNSYDLVVPGRKLPKWFSHQSAGASVTLQAPPNFDEKCLAIGMCAAFEHLPSGLGGLFDSGSHDRTRHMLFCSIALHPKSGSDRFMVCTDSDCISFPFPENFGPVESRHLWLIYVRREFFHKIEYSANSNGLHEIEENKYDLQIKFHTEGTGLTVTNCGAHFVFKQDIEDLIQTNEMDFVSNDYHLNSVVPADGTSRVEPSHDGNYDGAGPSGEGSSSDDGAGWGCGNYDGTSRVEPSHDGNYDGAGLSGEGSPSDDEAGPSEEGSFNEGS</sequence>
<evidence type="ECO:0000313" key="12">
    <source>
        <dbReference type="EnsemblPlants" id="QL03p008768:mrna"/>
    </source>
</evidence>
<evidence type="ECO:0000256" key="3">
    <source>
        <dbReference type="ARBA" id="ARBA00022737"/>
    </source>
</evidence>
<evidence type="ECO:0000256" key="4">
    <source>
        <dbReference type="ARBA" id="ARBA00022821"/>
    </source>
</evidence>
<evidence type="ECO:0000256" key="1">
    <source>
        <dbReference type="ARBA" id="ARBA00011982"/>
    </source>
</evidence>
<dbReference type="InterPro" id="IPR036390">
    <property type="entry name" value="WH_DNA-bd_sf"/>
</dbReference>
<proteinExistence type="predicted"/>
<dbReference type="InterPro" id="IPR058546">
    <property type="entry name" value="RPS4B/Roq1-like_LRR"/>
</dbReference>
<dbReference type="AlphaFoldDB" id="A0A7N2R0R3"/>
<dbReference type="Gene3D" id="1.10.8.430">
    <property type="entry name" value="Helical domain of apoptotic protease-activating factors"/>
    <property type="match status" value="1"/>
</dbReference>
<dbReference type="Gene3D" id="3.80.10.10">
    <property type="entry name" value="Ribonuclease Inhibitor"/>
    <property type="match status" value="4"/>
</dbReference>
<dbReference type="InterPro" id="IPR042197">
    <property type="entry name" value="Apaf_helical"/>
</dbReference>
<dbReference type="Pfam" id="PF00931">
    <property type="entry name" value="NB-ARC"/>
    <property type="match status" value="1"/>
</dbReference>
<feature type="domain" description="Disease resistance protein Roq1-like winged-helix" evidence="10">
    <location>
        <begin position="216"/>
        <end position="282"/>
    </location>
</feature>
<dbReference type="InterPro" id="IPR027417">
    <property type="entry name" value="P-loop_NTPase"/>
</dbReference>
<name>A0A7N2R0R3_QUELO</name>
<dbReference type="InterPro" id="IPR045344">
    <property type="entry name" value="C-JID"/>
</dbReference>
<dbReference type="GO" id="GO:0061809">
    <property type="term" value="F:NAD+ nucleosidase activity, cyclic ADP-ribose generating"/>
    <property type="evidence" value="ECO:0007669"/>
    <property type="project" value="UniProtKB-EC"/>
</dbReference>
<dbReference type="Pfam" id="PF20160">
    <property type="entry name" value="C-JID"/>
    <property type="match status" value="1"/>
</dbReference>
<evidence type="ECO:0000256" key="7">
    <source>
        <dbReference type="SAM" id="MobiDB-lite"/>
    </source>
</evidence>
<organism evidence="12 13">
    <name type="scientific">Quercus lobata</name>
    <name type="common">Valley oak</name>
    <dbReference type="NCBI Taxonomy" id="97700"/>
    <lineage>
        <taxon>Eukaryota</taxon>
        <taxon>Viridiplantae</taxon>
        <taxon>Streptophyta</taxon>
        <taxon>Embryophyta</taxon>
        <taxon>Tracheophyta</taxon>
        <taxon>Spermatophyta</taxon>
        <taxon>Magnoliopsida</taxon>
        <taxon>eudicotyledons</taxon>
        <taxon>Gunneridae</taxon>
        <taxon>Pentapetalae</taxon>
        <taxon>rosids</taxon>
        <taxon>fabids</taxon>
        <taxon>Fagales</taxon>
        <taxon>Fagaceae</taxon>
        <taxon>Quercus</taxon>
    </lineage>
</organism>
<dbReference type="EMBL" id="LRBV02000003">
    <property type="status" value="NOT_ANNOTATED_CDS"/>
    <property type="molecule type" value="Genomic_DNA"/>
</dbReference>
<dbReference type="InterPro" id="IPR044974">
    <property type="entry name" value="Disease_R_plants"/>
</dbReference>
<dbReference type="InterPro" id="IPR002182">
    <property type="entry name" value="NB-ARC"/>
</dbReference>
<dbReference type="InterPro" id="IPR058192">
    <property type="entry name" value="WHD_ROQ1-like"/>
</dbReference>
<dbReference type="InParanoid" id="A0A7N2R0R3"/>
<dbReference type="PANTHER" id="PTHR11017:SF527">
    <property type="entry name" value="TMV RESISTANCE PROTEIN N-LIKE"/>
    <property type="match status" value="1"/>
</dbReference>
<feature type="domain" description="C-JID" evidence="9">
    <location>
        <begin position="903"/>
        <end position="1064"/>
    </location>
</feature>
<dbReference type="InterPro" id="IPR003591">
    <property type="entry name" value="Leu-rich_rpt_typical-subtyp"/>
</dbReference>
<dbReference type="EnsemblPlants" id="QL03p008768:mrna">
    <property type="protein sequence ID" value="QL03p008768:mrna"/>
    <property type="gene ID" value="QL03p008768"/>
</dbReference>
<protein>
    <recommendedName>
        <fullName evidence="1">ADP-ribosyl cyclase/cyclic ADP-ribose hydrolase</fullName>
        <ecNumber evidence="1">3.2.2.6</ecNumber>
    </recommendedName>
</protein>
<comment type="catalytic activity">
    <reaction evidence="6">
        <text>NAD(+) + H2O = ADP-D-ribose + nicotinamide + H(+)</text>
        <dbReference type="Rhea" id="RHEA:16301"/>
        <dbReference type="ChEBI" id="CHEBI:15377"/>
        <dbReference type="ChEBI" id="CHEBI:15378"/>
        <dbReference type="ChEBI" id="CHEBI:17154"/>
        <dbReference type="ChEBI" id="CHEBI:57540"/>
        <dbReference type="ChEBI" id="CHEBI:57967"/>
        <dbReference type="EC" id="3.2.2.6"/>
    </reaction>
    <physiologicalReaction direction="left-to-right" evidence="6">
        <dbReference type="Rhea" id="RHEA:16302"/>
    </physiologicalReaction>
</comment>
<evidence type="ECO:0000256" key="5">
    <source>
        <dbReference type="ARBA" id="ARBA00023027"/>
    </source>
</evidence>
<evidence type="ECO:0000259" key="9">
    <source>
        <dbReference type="Pfam" id="PF20160"/>
    </source>
</evidence>
<dbReference type="Pfam" id="PF23286">
    <property type="entry name" value="LRR_13"/>
    <property type="match status" value="1"/>
</dbReference>
<keyword evidence="3" id="KW-0677">Repeat</keyword>
<dbReference type="OMA" id="EPSHDGN"/>
<evidence type="ECO:0000256" key="6">
    <source>
        <dbReference type="ARBA" id="ARBA00047304"/>
    </source>
</evidence>
<dbReference type="Gene3D" id="3.40.50.300">
    <property type="entry name" value="P-loop containing nucleotide triphosphate hydrolases"/>
    <property type="match status" value="1"/>
</dbReference>
<reference evidence="12 13" key="1">
    <citation type="journal article" date="2016" name="G3 (Bethesda)">
        <title>First Draft Assembly and Annotation of the Genome of a California Endemic Oak Quercus lobata Nee (Fagaceae).</title>
        <authorList>
            <person name="Sork V.L."/>
            <person name="Fitz-Gibbon S.T."/>
            <person name="Puiu D."/>
            <person name="Crepeau M."/>
            <person name="Gugger P.F."/>
            <person name="Sherman R."/>
            <person name="Stevens K."/>
            <person name="Langley C.H."/>
            <person name="Pellegrini M."/>
            <person name="Salzberg S.L."/>
        </authorList>
    </citation>
    <scope>NUCLEOTIDE SEQUENCE [LARGE SCALE GENOMIC DNA]</scope>
    <source>
        <strain evidence="12 13">cv. SW786</strain>
    </source>
</reference>
<dbReference type="PRINTS" id="PR00364">
    <property type="entry name" value="DISEASERSIST"/>
</dbReference>
<evidence type="ECO:0000259" key="10">
    <source>
        <dbReference type="Pfam" id="PF23282"/>
    </source>
</evidence>
<keyword evidence="2" id="KW-0433">Leucine-rich repeat</keyword>
<dbReference type="SMART" id="SM00369">
    <property type="entry name" value="LRR_TYP"/>
    <property type="match status" value="5"/>
</dbReference>